<gene>
    <name evidence="6" type="ORF">E7101_05020</name>
</gene>
<dbReference type="InterPro" id="IPR012341">
    <property type="entry name" value="6hp_glycosidase-like_sf"/>
</dbReference>
<feature type="binding site" evidence="4">
    <location>
        <position position="122"/>
    </location>
    <ligand>
        <name>substrate</name>
    </ligand>
</feature>
<feature type="binding site" evidence="4">
    <location>
        <position position="243"/>
    </location>
    <ligand>
        <name>substrate</name>
    </ligand>
</feature>
<protein>
    <submittedName>
        <fullName evidence="6">Glucuronyl hydrolase</fullName>
    </submittedName>
</protein>
<dbReference type="Proteomes" id="UP000806522">
    <property type="component" value="Unassembled WGS sequence"/>
</dbReference>
<feature type="binding site" evidence="4">
    <location>
        <position position="255"/>
    </location>
    <ligand>
        <name>substrate</name>
    </ligand>
</feature>
<evidence type="ECO:0000256" key="5">
    <source>
        <dbReference type="SAM" id="SignalP"/>
    </source>
</evidence>
<sequence>MKKILFAAIVGCCFVACSSTSPQSLDADKEIGYCIKQTNRALIGMQQADGAYNYTMQPRNILQNQQQWNCRQTSAQEWCSGFWSGILWMNYAITRDSNIRQQAEGFTHALNHLAQQPVFDHDLGFLMLTSYGKGYELTHQAAYKKLLLNAADSLATLYNPTVGTILSWPRHVKDYGGHNTIMDNMINLELLFWAAENGGRPELRDIAIKHAETTMNYQFQDDGTCYHVAVYDTLTGDFIKGVTHQGYADSSMWSRGQSWAIYGFTMVYRFTKDKRFLDFAQKVTNIYLKRLKETSKDWVPLWDMDDPRGTQAPKDASAACIVASALLELCQYVENPTAMQYRQAATAMLTDLSSDKYQSRDKNVSFLMHATGHHPAGSEIDASIIYADYYYLEALLRFRSSCGRPATRGT</sequence>
<dbReference type="Pfam" id="PF07470">
    <property type="entry name" value="Glyco_hydro_88"/>
    <property type="match status" value="1"/>
</dbReference>
<evidence type="ECO:0000313" key="7">
    <source>
        <dbReference type="Proteomes" id="UP000806522"/>
    </source>
</evidence>
<evidence type="ECO:0000256" key="1">
    <source>
        <dbReference type="ARBA" id="ARBA00022801"/>
    </source>
</evidence>
<reference evidence="6" key="1">
    <citation type="submission" date="2019-04" db="EMBL/GenBank/DDBJ databases">
        <title>Evolution of Biomass-Degrading Anaerobic Consortia Revealed by Metagenomics.</title>
        <authorList>
            <person name="Peng X."/>
        </authorList>
    </citation>
    <scope>NUCLEOTIDE SEQUENCE</scope>
    <source>
        <strain evidence="6">SIG140</strain>
    </source>
</reference>
<proteinExistence type="inferred from homology"/>
<comment type="similarity">
    <text evidence="2">Belongs to the glycosyl hydrolase 88 family.</text>
</comment>
<dbReference type="PANTHER" id="PTHR36845:SF1">
    <property type="entry name" value="HYDROLASE, PUTATIVE (AFU_ORTHOLOGUE AFUA_7G05090)-RELATED"/>
    <property type="match status" value="1"/>
</dbReference>
<keyword evidence="5" id="KW-0732">Signal</keyword>
<dbReference type="EMBL" id="SUYC01000004">
    <property type="protein sequence ID" value="MBE6270295.1"/>
    <property type="molecule type" value="Genomic_DNA"/>
</dbReference>
<feature type="binding site" evidence="4">
    <location>
        <position position="241"/>
    </location>
    <ligand>
        <name>substrate</name>
    </ligand>
</feature>
<dbReference type="InterPro" id="IPR052369">
    <property type="entry name" value="UG_Glycosaminoglycan_Hydrolase"/>
</dbReference>
<feature type="active site" description="Proton donor" evidence="3">
    <location>
        <position position="183"/>
    </location>
</feature>
<evidence type="ECO:0000256" key="4">
    <source>
        <dbReference type="PIRSR" id="PIRSR610905-2"/>
    </source>
</evidence>
<dbReference type="GO" id="GO:0052757">
    <property type="term" value="F:chondroitin hydrolase activity"/>
    <property type="evidence" value="ECO:0007669"/>
    <property type="project" value="TreeGrafter"/>
</dbReference>
<evidence type="ECO:0000256" key="3">
    <source>
        <dbReference type="PIRSR" id="PIRSR610905-1"/>
    </source>
</evidence>
<evidence type="ECO:0000313" key="6">
    <source>
        <dbReference type="EMBL" id="MBE6270295.1"/>
    </source>
</evidence>
<dbReference type="Gene3D" id="1.50.10.10">
    <property type="match status" value="1"/>
</dbReference>
<dbReference type="SUPFAM" id="SSF48208">
    <property type="entry name" value="Six-hairpin glycosidases"/>
    <property type="match status" value="1"/>
</dbReference>
<dbReference type="GO" id="GO:0000272">
    <property type="term" value="P:polysaccharide catabolic process"/>
    <property type="evidence" value="ECO:0007669"/>
    <property type="project" value="TreeGrafter"/>
</dbReference>
<dbReference type="InterPro" id="IPR010905">
    <property type="entry name" value="Glyco_hydro_88"/>
</dbReference>
<name>A0A9D5NZA1_XYLRU</name>
<dbReference type="AlphaFoldDB" id="A0A9D5NZA1"/>
<accession>A0A9D5NZA1</accession>
<evidence type="ECO:0000256" key="2">
    <source>
        <dbReference type="ARBA" id="ARBA00038358"/>
    </source>
</evidence>
<feature type="active site" description="Nucleophile" evidence="3">
    <location>
        <position position="122"/>
    </location>
</feature>
<feature type="binding site" evidence="4">
    <location>
        <position position="183"/>
    </location>
    <ligand>
        <name>substrate</name>
    </ligand>
</feature>
<organism evidence="6 7">
    <name type="scientific">Xylanibacter ruminicola</name>
    <name type="common">Prevotella ruminicola</name>
    <dbReference type="NCBI Taxonomy" id="839"/>
    <lineage>
        <taxon>Bacteria</taxon>
        <taxon>Pseudomonadati</taxon>
        <taxon>Bacteroidota</taxon>
        <taxon>Bacteroidia</taxon>
        <taxon>Bacteroidales</taxon>
        <taxon>Prevotellaceae</taxon>
        <taxon>Xylanibacter</taxon>
    </lineage>
</organism>
<keyword evidence="1 6" id="KW-0378">Hydrolase</keyword>
<dbReference type="PANTHER" id="PTHR36845">
    <property type="entry name" value="HYDROLASE, PUTATIVE (AFU_ORTHOLOGUE AFUA_7G05090)-RELATED"/>
    <property type="match status" value="1"/>
</dbReference>
<comment type="caution">
    <text evidence="6">The sequence shown here is derived from an EMBL/GenBank/DDBJ whole genome shotgun (WGS) entry which is preliminary data.</text>
</comment>
<feature type="chain" id="PRO_5039235734" evidence="5">
    <location>
        <begin position="19"/>
        <end position="410"/>
    </location>
</feature>
<dbReference type="InterPro" id="IPR008928">
    <property type="entry name" value="6-hairpin_glycosidase_sf"/>
</dbReference>
<feature type="signal peptide" evidence="5">
    <location>
        <begin position="1"/>
        <end position="18"/>
    </location>
</feature>
<feature type="binding site" evidence="4">
    <location>
        <position position="259"/>
    </location>
    <ligand>
        <name>substrate</name>
    </ligand>
</feature>